<reference evidence="1 2" key="1">
    <citation type="journal article" date="2019" name="Nat. Med.">
        <title>A library of human gut bacterial isolates paired with longitudinal multiomics data enables mechanistic microbiome research.</title>
        <authorList>
            <person name="Poyet M."/>
            <person name="Groussin M."/>
            <person name="Gibbons S.M."/>
            <person name="Avila-Pacheco J."/>
            <person name="Jiang X."/>
            <person name="Kearney S.M."/>
            <person name="Perrotta A.R."/>
            <person name="Berdy B."/>
            <person name="Zhao S."/>
            <person name="Lieberman T.D."/>
            <person name="Swanson P.K."/>
            <person name="Smith M."/>
            <person name="Roesemann S."/>
            <person name="Alexander J.E."/>
            <person name="Rich S.A."/>
            <person name="Livny J."/>
            <person name="Vlamakis H."/>
            <person name="Clish C."/>
            <person name="Bullock K."/>
            <person name="Deik A."/>
            <person name="Scott J."/>
            <person name="Pierce K.A."/>
            <person name="Xavier R.J."/>
            <person name="Alm E.J."/>
        </authorList>
    </citation>
    <scope>NUCLEOTIDE SEQUENCE [LARGE SCALE GENOMIC DNA]</scope>
    <source>
        <strain evidence="1 2">BIOML-A1</strain>
    </source>
</reference>
<sequence length="163" mass="19215">MIKPAQLYKEEIKKKYIETWYNEEYMYYSGWSGVEEPDIPDNNYDSHHFVSVDNDGNILGYISYSVSFVTMSADRFGAISFDKGNVLFAKDLYQIICDIFEKYHLNRLCWSCIADNPAIRGYRNFIKEHGGRECAYHKQICKLMDGKLHDDVEFEILAEEFRK</sequence>
<gene>
    <name evidence="1" type="ORF">GT728_03240</name>
</gene>
<dbReference type="SUPFAM" id="SSF55729">
    <property type="entry name" value="Acyl-CoA N-acyltransferases (Nat)"/>
    <property type="match status" value="1"/>
</dbReference>
<proteinExistence type="predicted"/>
<evidence type="ECO:0000313" key="2">
    <source>
        <dbReference type="Proteomes" id="UP000477285"/>
    </source>
</evidence>
<comment type="caution">
    <text evidence="1">The sequence shown here is derived from an EMBL/GenBank/DDBJ whole genome shotgun (WGS) entry which is preliminary data.</text>
</comment>
<dbReference type="AlphaFoldDB" id="A0A6L8SYD9"/>
<name>A0A6L8SYD9_9FIRM</name>
<organism evidence="1 2">
    <name type="scientific">Blautia wexlerae</name>
    <dbReference type="NCBI Taxonomy" id="418240"/>
    <lineage>
        <taxon>Bacteria</taxon>
        <taxon>Bacillati</taxon>
        <taxon>Bacillota</taxon>
        <taxon>Clostridia</taxon>
        <taxon>Lachnospirales</taxon>
        <taxon>Lachnospiraceae</taxon>
        <taxon>Blautia</taxon>
    </lineage>
</organism>
<dbReference type="EMBL" id="WWVQ01000005">
    <property type="protein sequence ID" value="MZL32234.1"/>
    <property type="molecule type" value="Genomic_DNA"/>
</dbReference>
<dbReference type="Proteomes" id="UP000477285">
    <property type="component" value="Unassembled WGS sequence"/>
</dbReference>
<dbReference type="Gene3D" id="3.40.630.30">
    <property type="match status" value="1"/>
</dbReference>
<protein>
    <recommendedName>
        <fullName evidence="3">N-acetyltransferase domain-containing protein</fullName>
    </recommendedName>
</protein>
<evidence type="ECO:0008006" key="3">
    <source>
        <dbReference type="Google" id="ProtNLM"/>
    </source>
</evidence>
<evidence type="ECO:0000313" key="1">
    <source>
        <dbReference type="EMBL" id="MZL32234.1"/>
    </source>
</evidence>
<dbReference type="InterPro" id="IPR016181">
    <property type="entry name" value="Acyl_CoA_acyltransferase"/>
</dbReference>
<accession>A0A6L8SYD9</accession>
<dbReference type="RefSeq" id="WP_161233358.1">
    <property type="nucleotide sequence ID" value="NZ_WWVI01000022.1"/>
</dbReference>